<evidence type="ECO:0000256" key="8">
    <source>
        <dbReference type="ARBA" id="ARBA00023136"/>
    </source>
</evidence>
<dbReference type="InterPro" id="IPR003593">
    <property type="entry name" value="AAA+_ATPase"/>
</dbReference>
<dbReference type="AlphaFoldDB" id="A0A830G818"/>
<dbReference type="PANTHER" id="PTHR43166">
    <property type="entry name" value="AMINO ACID IMPORT ATP-BINDING PROTEIN"/>
    <property type="match status" value="1"/>
</dbReference>
<evidence type="ECO:0000256" key="2">
    <source>
        <dbReference type="ARBA" id="ARBA00005417"/>
    </source>
</evidence>
<dbReference type="PROSITE" id="PS00211">
    <property type="entry name" value="ABC_TRANSPORTER_1"/>
    <property type="match status" value="1"/>
</dbReference>
<dbReference type="GO" id="GO:0015424">
    <property type="term" value="F:ABC-type amino acid transporter activity"/>
    <property type="evidence" value="ECO:0007669"/>
    <property type="project" value="InterPro"/>
</dbReference>
<evidence type="ECO:0000256" key="3">
    <source>
        <dbReference type="ARBA" id="ARBA00022448"/>
    </source>
</evidence>
<organism evidence="10 11">
    <name type="scientific">Halarchaeum nitratireducens</name>
    <dbReference type="NCBI Taxonomy" id="489913"/>
    <lineage>
        <taxon>Archaea</taxon>
        <taxon>Methanobacteriati</taxon>
        <taxon>Methanobacteriota</taxon>
        <taxon>Stenosarchaea group</taxon>
        <taxon>Halobacteria</taxon>
        <taxon>Halobacteriales</taxon>
        <taxon>Halobacteriaceae</taxon>
    </lineage>
</organism>
<dbReference type="Gene3D" id="3.40.50.300">
    <property type="entry name" value="P-loop containing nucleotide triphosphate hydrolases"/>
    <property type="match status" value="1"/>
</dbReference>
<feature type="domain" description="ABC transporter" evidence="9">
    <location>
        <begin position="8"/>
        <end position="240"/>
    </location>
</feature>
<reference evidence="10 11" key="1">
    <citation type="journal article" date="2019" name="Int. J. Syst. Evol. Microbiol.">
        <title>The Global Catalogue of Microorganisms (GCM) 10K type strain sequencing project: providing services to taxonomists for standard genome sequencing and annotation.</title>
        <authorList>
            <consortium name="The Broad Institute Genomics Platform"/>
            <consortium name="The Broad Institute Genome Sequencing Center for Infectious Disease"/>
            <person name="Wu L."/>
            <person name="Ma J."/>
        </authorList>
    </citation>
    <scope>NUCLEOTIDE SEQUENCE [LARGE SCALE GENOMIC DNA]</scope>
    <source>
        <strain evidence="10 11">JCM 16331</strain>
    </source>
</reference>
<evidence type="ECO:0000313" key="11">
    <source>
        <dbReference type="Proteomes" id="UP000608850"/>
    </source>
</evidence>
<evidence type="ECO:0000259" key="9">
    <source>
        <dbReference type="PROSITE" id="PS50893"/>
    </source>
</evidence>
<proteinExistence type="inferred from homology"/>
<accession>A0A830G818</accession>
<dbReference type="PROSITE" id="PS50893">
    <property type="entry name" value="ABC_TRANSPORTER_2"/>
    <property type="match status" value="1"/>
</dbReference>
<dbReference type="SMART" id="SM00382">
    <property type="entry name" value="AAA"/>
    <property type="match status" value="1"/>
</dbReference>
<dbReference type="Pfam" id="PF00005">
    <property type="entry name" value="ABC_tran"/>
    <property type="match status" value="1"/>
</dbReference>
<keyword evidence="4" id="KW-1003">Cell membrane</keyword>
<keyword evidence="11" id="KW-1185">Reference proteome</keyword>
<keyword evidence="5" id="KW-0547">Nucleotide-binding</keyword>
<dbReference type="OrthoDB" id="10909at2157"/>
<evidence type="ECO:0000256" key="5">
    <source>
        <dbReference type="ARBA" id="ARBA00022741"/>
    </source>
</evidence>
<name>A0A830G818_9EURY</name>
<dbReference type="InterPro" id="IPR050086">
    <property type="entry name" value="MetN_ABC_transporter-like"/>
</dbReference>
<dbReference type="InterPro" id="IPR030679">
    <property type="entry name" value="ABC_ATPase_HisP-typ"/>
</dbReference>
<dbReference type="FunFam" id="3.40.50.300:FF:000020">
    <property type="entry name" value="Amino acid ABC transporter ATP-binding component"/>
    <property type="match status" value="1"/>
</dbReference>
<dbReference type="PIRSF" id="PIRSF039085">
    <property type="entry name" value="ABC_ATPase_HisP"/>
    <property type="match status" value="1"/>
</dbReference>
<gene>
    <name evidence="10" type="ORF">GCM10009021_03500</name>
</gene>
<evidence type="ECO:0000256" key="6">
    <source>
        <dbReference type="ARBA" id="ARBA00022840"/>
    </source>
</evidence>
<evidence type="ECO:0000256" key="1">
    <source>
        <dbReference type="ARBA" id="ARBA00004202"/>
    </source>
</evidence>
<comment type="subcellular location">
    <subcellularLocation>
        <location evidence="1">Cell membrane</location>
        <topology evidence="1">Peripheral membrane protein</topology>
    </subcellularLocation>
</comment>
<protein>
    <submittedName>
        <fullName evidence="10">Glutamine ABC transporter ATP-binding protein</fullName>
    </submittedName>
</protein>
<comment type="caution">
    <text evidence="10">The sequence shown here is derived from an EMBL/GenBank/DDBJ whole genome shotgun (WGS) entry which is preliminary data.</text>
</comment>
<dbReference type="CDD" id="cd03262">
    <property type="entry name" value="ABC_HisP_GlnQ"/>
    <property type="match status" value="1"/>
</dbReference>
<dbReference type="InterPro" id="IPR003439">
    <property type="entry name" value="ABC_transporter-like_ATP-bd"/>
</dbReference>
<dbReference type="EMBL" id="BMOQ01000001">
    <property type="protein sequence ID" value="GGN07591.1"/>
    <property type="molecule type" value="Genomic_DNA"/>
</dbReference>
<keyword evidence="8" id="KW-0472">Membrane</keyword>
<evidence type="ECO:0000256" key="4">
    <source>
        <dbReference type="ARBA" id="ARBA00022475"/>
    </source>
</evidence>
<dbReference type="SUPFAM" id="SSF52540">
    <property type="entry name" value="P-loop containing nucleoside triphosphate hydrolases"/>
    <property type="match status" value="1"/>
</dbReference>
<keyword evidence="6 10" id="KW-0067">ATP-binding</keyword>
<dbReference type="RefSeq" id="WP_188876775.1">
    <property type="nucleotide sequence ID" value="NZ_BMOQ01000001.1"/>
</dbReference>
<dbReference type="PANTHER" id="PTHR43166:SF9">
    <property type="entry name" value="GLUTAMATE_ASPARTATE IMPORT ATP-BINDING PROTEIN GLTL"/>
    <property type="match status" value="1"/>
</dbReference>
<dbReference type="GO" id="GO:0016887">
    <property type="term" value="F:ATP hydrolysis activity"/>
    <property type="evidence" value="ECO:0007669"/>
    <property type="project" value="InterPro"/>
</dbReference>
<dbReference type="InterPro" id="IPR027417">
    <property type="entry name" value="P-loop_NTPase"/>
</dbReference>
<dbReference type="InterPro" id="IPR017871">
    <property type="entry name" value="ABC_transporter-like_CS"/>
</dbReference>
<keyword evidence="3" id="KW-0813">Transport</keyword>
<evidence type="ECO:0000256" key="7">
    <source>
        <dbReference type="ARBA" id="ARBA00022970"/>
    </source>
</evidence>
<dbReference type="GO" id="GO:0005524">
    <property type="term" value="F:ATP binding"/>
    <property type="evidence" value="ECO:0007669"/>
    <property type="project" value="UniProtKB-KW"/>
</dbReference>
<comment type="similarity">
    <text evidence="2">Belongs to the ABC transporter superfamily.</text>
</comment>
<sequence>MSRNDHLLTVEDLQKSYGDELVLDGIDFTMDAQDVQVLIGPSGSGKSTLLRCVNRLTEFEGGTISLDGEDVMAMDVNELRRQVGMVFQDFNLFAHLSARENVALGPRRVLGKSKAEANDRALDELERVGLADQADSYPAELSGGQKQRVGIARALAMDPKLMLFDEPTSALDPELIGEVLGVMRELADEGMTMLCVTHEMGFARQVATDIMFLEDGRLVEHGDPERLFTDPRHERTEQFLRRLTELHGGGSES</sequence>
<dbReference type="Proteomes" id="UP000608850">
    <property type="component" value="Unassembled WGS sequence"/>
</dbReference>
<dbReference type="GO" id="GO:0005886">
    <property type="term" value="C:plasma membrane"/>
    <property type="evidence" value="ECO:0007669"/>
    <property type="project" value="UniProtKB-SubCell"/>
</dbReference>
<keyword evidence="7" id="KW-0029">Amino-acid transport</keyword>
<evidence type="ECO:0000313" key="10">
    <source>
        <dbReference type="EMBL" id="GGN07591.1"/>
    </source>
</evidence>